<name>A0ABQ6A7T1_9PROT</name>
<evidence type="ECO:0000313" key="2">
    <source>
        <dbReference type="EMBL" id="GLR67350.1"/>
    </source>
</evidence>
<evidence type="ECO:0000313" key="3">
    <source>
        <dbReference type="Proteomes" id="UP001156641"/>
    </source>
</evidence>
<dbReference type="InterPro" id="IPR009562">
    <property type="entry name" value="DUF1178"/>
</dbReference>
<feature type="region of interest" description="Disordered" evidence="1">
    <location>
        <begin position="54"/>
        <end position="75"/>
    </location>
</feature>
<dbReference type="EMBL" id="BSOS01000065">
    <property type="protein sequence ID" value="GLR67350.1"/>
    <property type="molecule type" value="Genomic_DNA"/>
</dbReference>
<protein>
    <recommendedName>
        <fullName evidence="4">DUF1178 family protein</fullName>
    </recommendedName>
</protein>
<accession>A0ABQ6A7T1</accession>
<evidence type="ECO:0000256" key="1">
    <source>
        <dbReference type="SAM" id="MobiDB-lite"/>
    </source>
</evidence>
<dbReference type="PIRSF" id="PIRSF032131">
    <property type="entry name" value="UCP032131"/>
    <property type="match status" value="1"/>
</dbReference>
<dbReference type="RefSeq" id="WP_284258081.1">
    <property type="nucleotide sequence ID" value="NZ_BSOS01000065.1"/>
</dbReference>
<dbReference type="Proteomes" id="UP001156641">
    <property type="component" value="Unassembled WGS sequence"/>
</dbReference>
<reference evidence="3" key="1">
    <citation type="journal article" date="2019" name="Int. J. Syst. Evol. Microbiol.">
        <title>The Global Catalogue of Microorganisms (GCM) 10K type strain sequencing project: providing services to taxonomists for standard genome sequencing and annotation.</title>
        <authorList>
            <consortium name="The Broad Institute Genomics Platform"/>
            <consortium name="The Broad Institute Genome Sequencing Center for Infectious Disease"/>
            <person name="Wu L."/>
            <person name="Ma J."/>
        </authorList>
    </citation>
    <scope>NUCLEOTIDE SEQUENCE [LARGE SCALE GENOMIC DNA]</scope>
    <source>
        <strain evidence="3">NBRC 112502</strain>
    </source>
</reference>
<proteinExistence type="predicted"/>
<comment type="caution">
    <text evidence="2">The sequence shown here is derived from an EMBL/GenBank/DDBJ whole genome shotgun (WGS) entry which is preliminary data.</text>
</comment>
<dbReference type="Pfam" id="PF06676">
    <property type="entry name" value="DUF1178"/>
    <property type="match status" value="1"/>
</dbReference>
<organism evidence="2 3">
    <name type="scientific">Acidocella aquatica</name>
    <dbReference type="NCBI Taxonomy" id="1922313"/>
    <lineage>
        <taxon>Bacteria</taxon>
        <taxon>Pseudomonadati</taxon>
        <taxon>Pseudomonadota</taxon>
        <taxon>Alphaproteobacteria</taxon>
        <taxon>Acetobacterales</taxon>
        <taxon>Acidocellaceae</taxon>
        <taxon>Acidocella</taxon>
    </lineage>
</organism>
<keyword evidence="3" id="KW-1185">Reference proteome</keyword>
<gene>
    <name evidence="2" type="ORF">GCM10010909_20310</name>
</gene>
<evidence type="ECO:0008006" key="4">
    <source>
        <dbReference type="Google" id="ProtNLM"/>
    </source>
</evidence>
<sequence>MIHYQLHCAGAHEFDGWFKDSDAFERQAKRGLISCPVCSGTKVERALMAPGIPRKGRVKPVETMPVPEPAKPAAGGVIPDAVRAALGKLRAEVEKSCDYVGNDFAEEARRIHHGEAPPRGIYGESSDEEAEALADEGIDIARIPWVPRTDS</sequence>